<evidence type="ECO:0000256" key="12">
    <source>
        <dbReference type="ARBA" id="ARBA00022741"/>
    </source>
</evidence>
<name>A0A1H9Z3E3_9PROT</name>
<dbReference type="EMBL" id="FOHI01000001">
    <property type="protein sequence ID" value="SES76064.1"/>
    <property type="molecule type" value="Genomic_DNA"/>
</dbReference>
<evidence type="ECO:0000256" key="23">
    <source>
        <dbReference type="SAM" id="Phobius"/>
    </source>
</evidence>
<dbReference type="InterPro" id="IPR036565">
    <property type="entry name" value="Mur-like_cat_sf"/>
</dbReference>
<dbReference type="GO" id="GO:0004326">
    <property type="term" value="F:tetrahydrofolylpolyglutamate synthase activity"/>
    <property type="evidence" value="ECO:0007669"/>
    <property type="project" value="UniProtKB-EC"/>
</dbReference>
<dbReference type="Proteomes" id="UP000183339">
    <property type="component" value="Unassembled WGS sequence"/>
</dbReference>
<keyword evidence="14" id="KW-0460">Magnesium</keyword>
<dbReference type="GO" id="GO:0005737">
    <property type="term" value="C:cytoplasm"/>
    <property type="evidence" value="ECO:0007669"/>
    <property type="project" value="TreeGrafter"/>
</dbReference>
<evidence type="ECO:0000256" key="14">
    <source>
        <dbReference type="ARBA" id="ARBA00022842"/>
    </source>
</evidence>
<dbReference type="PIRSF" id="PIRSF001563">
    <property type="entry name" value="Folylpolyglu_synth"/>
    <property type="match status" value="1"/>
</dbReference>
<keyword evidence="15" id="KW-0289">Folate biosynthesis</keyword>
<evidence type="ECO:0000256" key="15">
    <source>
        <dbReference type="ARBA" id="ARBA00022909"/>
    </source>
</evidence>
<evidence type="ECO:0000256" key="16">
    <source>
        <dbReference type="ARBA" id="ARBA00030048"/>
    </source>
</evidence>
<evidence type="ECO:0000256" key="11">
    <source>
        <dbReference type="ARBA" id="ARBA00022723"/>
    </source>
</evidence>
<comment type="catalytic activity">
    <reaction evidence="20">
        <text>10-formyltetrahydrofolyl-(gamma-L-Glu)(n) + L-glutamate + ATP = 10-formyltetrahydrofolyl-(gamma-L-Glu)(n+1) + ADP + phosphate + H(+)</text>
        <dbReference type="Rhea" id="RHEA:51904"/>
        <dbReference type="Rhea" id="RHEA-COMP:13088"/>
        <dbReference type="Rhea" id="RHEA-COMP:14300"/>
        <dbReference type="ChEBI" id="CHEBI:15378"/>
        <dbReference type="ChEBI" id="CHEBI:29985"/>
        <dbReference type="ChEBI" id="CHEBI:30616"/>
        <dbReference type="ChEBI" id="CHEBI:43474"/>
        <dbReference type="ChEBI" id="CHEBI:134413"/>
        <dbReference type="ChEBI" id="CHEBI:456216"/>
        <dbReference type="EC" id="6.3.2.17"/>
    </reaction>
</comment>
<dbReference type="NCBIfam" id="NF008101">
    <property type="entry name" value="PRK10846.1"/>
    <property type="match status" value="1"/>
</dbReference>
<keyword evidence="10" id="KW-0436">Ligase</keyword>
<dbReference type="FunFam" id="3.40.1190.10:FF:000004">
    <property type="entry name" value="Dihydrofolate synthase/folylpolyglutamate synthase"/>
    <property type="match status" value="1"/>
</dbReference>
<sequence>MYVADARFPSRTLSIHSTRNYIYRAIAGMSTFSFASATLPEWLDYLERMHPTAIEMGLERIRHVQAELGLKPSFPIISVAGTNGKGSTCMMLEAILSHAGYRVGCYTSPHLLRYNERVRIGRKEASDDELCEAFRAVESARMNSAVSLTYFEFGTLAAMYLFSQAEVEVAILEVGLGGRLDAVNVFEADCAILTSVDFDHMDYLGNTRDQIGFEKAGIFRSGKAAVCSEPDLPISVRHHAQSIGANLMHIGEHFGYSTAPQSWSYWRNGESRHALPYPALRGAYQLKNASACLAALDSLKDTLPVTLSDIRHGLLEVVWPARFQVLPGQPVTVLDVAHNPGAARALAASLDSMERYPETYAVFAMLKDKDIAGVVRELRSRVDVWLVSGIDAPRGATADEVAAQVAQALQIAEPLAGNAGEVAVHTIRKFRNPSEAYAYACEQAARNDRICVFGSFHTVAEVLKNRIERR</sequence>
<evidence type="ECO:0000259" key="25">
    <source>
        <dbReference type="Pfam" id="PF08245"/>
    </source>
</evidence>
<protein>
    <recommendedName>
        <fullName evidence="9">Dihydrofolate synthase/folylpolyglutamate synthase</fullName>
        <ecNumber evidence="7">6.3.2.12</ecNumber>
        <ecNumber evidence="8">6.3.2.17</ecNumber>
    </recommendedName>
    <alternativeName>
        <fullName evidence="18">Folylpoly-gamma-glutamate synthetase-dihydrofolate synthetase</fullName>
    </alternativeName>
    <alternativeName>
        <fullName evidence="16">Folylpolyglutamate synthetase</fullName>
    </alternativeName>
    <alternativeName>
        <fullName evidence="17">Tetrahydrofolylpolyglutamate synthase</fullName>
    </alternativeName>
</protein>
<evidence type="ECO:0000256" key="17">
    <source>
        <dbReference type="ARBA" id="ARBA00030592"/>
    </source>
</evidence>
<evidence type="ECO:0000259" key="24">
    <source>
        <dbReference type="Pfam" id="PF02875"/>
    </source>
</evidence>
<evidence type="ECO:0000256" key="19">
    <source>
        <dbReference type="ARBA" id="ARBA00047493"/>
    </source>
</evidence>
<keyword evidence="23" id="KW-0472">Membrane</keyword>
<evidence type="ECO:0000313" key="27">
    <source>
        <dbReference type="Proteomes" id="UP000183339"/>
    </source>
</evidence>
<evidence type="ECO:0000256" key="21">
    <source>
        <dbReference type="ARBA" id="ARBA00049035"/>
    </source>
</evidence>
<dbReference type="PANTHER" id="PTHR11136">
    <property type="entry name" value="FOLYLPOLYGLUTAMATE SYNTHASE-RELATED"/>
    <property type="match status" value="1"/>
</dbReference>
<comment type="pathway">
    <text evidence="3">Cofactor biosynthesis; tetrahydrofolate biosynthesis; 7,8-dihydrofolate from 2-amino-4-hydroxy-6-hydroxymethyl-7,8-dihydropteridine diphosphate and 4-aminobenzoate: step 2/2.</text>
</comment>
<evidence type="ECO:0000256" key="3">
    <source>
        <dbReference type="ARBA" id="ARBA00004799"/>
    </source>
</evidence>
<dbReference type="Gene3D" id="3.90.190.20">
    <property type="entry name" value="Mur ligase, C-terminal domain"/>
    <property type="match status" value="1"/>
</dbReference>
<keyword evidence="12" id="KW-0547">Nucleotide-binding</keyword>
<evidence type="ECO:0000313" key="26">
    <source>
        <dbReference type="EMBL" id="SES76064.1"/>
    </source>
</evidence>
<evidence type="ECO:0000256" key="1">
    <source>
        <dbReference type="ARBA" id="ARBA00001946"/>
    </source>
</evidence>
<keyword evidence="23" id="KW-1133">Transmembrane helix</keyword>
<dbReference type="SUPFAM" id="SSF53244">
    <property type="entry name" value="MurD-like peptide ligases, peptide-binding domain"/>
    <property type="match status" value="1"/>
</dbReference>
<comment type="catalytic activity">
    <reaction evidence="19">
        <text>(6S)-5,6,7,8-tetrahydrofolyl-(gamma-L-Glu)(n) + L-glutamate + ATP = (6S)-5,6,7,8-tetrahydrofolyl-(gamma-L-Glu)(n+1) + ADP + phosphate + H(+)</text>
        <dbReference type="Rhea" id="RHEA:10580"/>
        <dbReference type="Rhea" id="RHEA-COMP:14738"/>
        <dbReference type="Rhea" id="RHEA-COMP:14740"/>
        <dbReference type="ChEBI" id="CHEBI:15378"/>
        <dbReference type="ChEBI" id="CHEBI:29985"/>
        <dbReference type="ChEBI" id="CHEBI:30616"/>
        <dbReference type="ChEBI" id="CHEBI:43474"/>
        <dbReference type="ChEBI" id="CHEBI:141005"/>
        <dbReference type="ChEBI" id="CHEBI:456216"/>
        <dbReference type="EC" id="6.3.2.17"/>
    </reaction>
</comment>
<dbReference type="EC" id="6.3.2.12" evidence="7"/>
<keyword evidence="11" id="KW-0479">Metal-binding</keyword>
<organism evidence="26 27">
    <name type="scientific">Nitrosospira multiformis</name>
    <dbReference type="NCBI Taxonomy" id="1231"/>
    <lineage>
        <taxon>Bacteria</taxon>
        <taxon>Pseudomonadati</taxon>
        <taxon>Pseudomonadota</taxon>
        <taxon>Betaproteobacteria</taxon>
        <taxon>Nitrosomonadales</taxon>
        <taxon>Nitrosomonadaceae</taxon>
        <taxon>Nitrosospira</taxon>
    </lineage>
</organism>
<evidence type="ECO:0000256" key="22">
    <source>
        <dbReference type="ARBA" id="ARBA00049161"/>
    </source>
</evidence>
<evidence type="ECO:0000256" key="4">
    <source>
        <dbReference type="ARBA" id="ARBA00005150"/>
    </source>
</evidence>
<dbReference type="NCBIfam" id="TIGR01499">
    <property type="entry name" value="folC"/>
    <property type="match status" value="1"/>
</dbReference>
<gene>
    <name evidence="26" type="ORF">SAMN05216412_101487</name>
</gene>
<comment type="catalytic activity">
    <reaction evidence="21">
        <text>(6R)-5,10-methylenetetrahydrofolyl-(gamma-L-Glu)(n) + L-glutamate + ATP = (6R)-5,10-methylenetetrahydrofolyl-(gamma-L-Glu)(n+1) + ADP + phosphate + H(+)</text>
        <dbReference type="Rhea" id="RHEA:51912"/>
        <dbReference type="Rhea" id="RHEA-COMP:13257"/>
        <dbReference type="Rhea" id="RHEA-COMP:13258"/>
        <dbReference type="ChEBI" id="CHEBI:15378"/>
        <dbReference type="ChEBI" id="CHEBI:29985"/>
        <dbReference type="ChEBI" id="CHEBI:30616"/>
        <dbReference type="ChEBI" id="CHEBI:43474"/>
        <dbReference type="ChEBI" id="CHEBI:136572"/>
        <dbReference type="ChEBI" id="CHEBI:456216"/>
        <dbReference type="EC" id="6.3.2.17"/>
    </reaction>
</comment>
<evidence type="ECO:0000256" key="5">
    <source>
        <dbReference type="ARBA" id="ARBA00008276"/>
    </source>
</evidence>
<comment type="subunit">
    <text evidence="6">Monomer.</text>
</comment>
<dbReference type="Gene3D" id="3.40.1190.10">
    <property type="entry name" value="Mur-like, catalytic domain"/>
    <property type="match status" value="1"/>
</dbReference>
<feature type="domain" description="Mur ligase C-terminal" evidence="24">
    <location>
        <begin position="322"/>
        <end position="456"/>
    </location>
</feature>
<dbReference type="InterPro" id="IPR001645">
    <property type="entry name" value="Folylpolyglutamate_synth"/>
</dbReference>
<evidence type="ECO:0000256" key="18">
    <source>
        <dbReference type="ARBA" id="ARBA00032510"/>
    </source>
</evidence>
<dbReference type="GO" id="GO:0046872">
    <property type="term" value="F:metal ion binding"/>
    <property type="evidence" value="ECO:0007669"/>
    <property type="project" value="UniProtKB-KW"/>
</dbReference>
<dbReference type="Pfam" id="PF02875">
    <property type="entry name" value="Mur_ligase_C"/>
    <property type="match status" value="1"/>
</dbReference>
<comment type="function">
    <text evidence="2">Functions in two distinct reactions of the de novo folate biosynthetic pathway. Catalyzes the addition of a glutamate residue to dihydropteroate (7,8-dihydropteroate or H2Pte) to form dihydrofolate (7,8-dihydrofolate monoglutamate or H2Pte-Glu). Also catalyzes successive additions of L-glutamate to tetrahydrofolate or 10-formyltetrahydrofolate or 5,10-methylenetetrahydrofolate, leading to folylpolyglutamate derivatives.</text>
</comment>
<evidence type="ECO:0000256" key="7">
    <source>
        <dbReference type="ARBA" id="ARBA00013023"/>
    </source>
</evidence>
<comment type="catalytic activity">
    <reaction evidence="22">
        <text>7,8-dihydropteroate + L-glutamate + ATP = 7,8-dihydrofolate + ADP + phosphate + H(+)</text>
        <dbReference type="Rhea" id="RHEA:23584"/>
        <dbReference type="ChEBI" id="CHEBI:15378"/>
        <dbReference type="ChEBI" id="CHEBI:17839"/>
        <dbReference type="ChEBI" id="CHEBI:29985"/>
        <dbReference type="ChEBI" id="CHEBI:30616"/>
        <dbReference type="ChEBI" id="CHEBI:43474"/>
        <dbReference type="ChEBI" id="CHEBI:57451"/>
        <dbReference type="ChEBI" id="CHEBI:456216"/>
        <dbReference type="EC" id="6.3.2.12"/>
    </reaction>
</comment>
<comment type="similarity">
    <text evidence="5">Belongs to the folylpolyglutamate synthase family.</text>
</comment>
<dbReference type="UniPathway" id="UPA00077">
    <property type="reaction ID" value="UER00157"/>
</dbReference>
<evidence type="ECO:0000256" key="10">
    <source>
        <dbReference type="ARBA" id="ARBA00022598"/>
    </source>
</evidence>
<comment type="cofactor">
    <cofactor evidence="1">
        <name>Mg(2+)</name>
        <dbReference type="ChEBI" id="CHEBI:18420"/>
    </cofactor>
</comment>
<accession>A0A1H9Z3E3</accession>
<feature type="transmembrane region" description="Helical" evidence="23">
    <location>
        <begin position="21"/>
        <end position="43"/>
    </location>
</feature>
<keyword evidence="23" id="KW-0812">Transmembrane</keyword>
<dbReference type="EC" id="6.3.2.17" evidence="8"/>
<dbReference type="InterPro" id="IPR004101">
    <property type="entry name" value="Mur_ligase_C"/>
</dbReference>
<evidence type="ECO:0000256" key="6">
    <source>
        <dbReference type="ARBA" id="ARBA00011245"/>
    </source>
</evidence>
<dbReference type="GO" id="GO:0046656">
    <property type="term" value="P:folic acid biosynthetic process"/>
    <property type="evidence" value="ECO:0007669"/>
    <property type="project" value="UniProtKB-KW"/>
</dbReference>
<evidence type="ECO:0000256" key="20">
    <source>
        <dbReference type="ARBA" id="ARBA00047808"/>
    </source>
</evidence>
<dbReference type="AlphaFoldDB" id="A0A1H9Z3E3"/>
<dbReference type="GO" id="GO:0008841">
    <property type="term" value="F:dihydrofolate synthase activity"/>
    <property type="evidence" value="ECO:0007669"/>
    <property type="project" value="UniProtKB-EC"/>
</dbReference>
<evidence type="ECO:0000256" key="8">
    <source>
        <dbReference type="ARBA" id="ARBA00013025"/>
    </source>
</evidence>
<comment type="pathway">
    <text evidence="4">Cofactor biosynthesis; tetrahydrofolylpolyglutamate biosynthesis.</text>
</comment>
<dbReference type="GO" id="GO:0005524">
    <property type="term" value="F:ATP binding"/>
    <property type="evidence" value="ECO:0007669"/>
    <property type="project" value="UniProtKB-KW"/>
</dbReference>
<dbReference type="InterPro" id="IPR036615">
    <property type="entry name" value="Mur_ligase_C_dom_sf"/>
</dbReference>
<dbReference type="GO" id="GO:0046654">
    <property type="term" value="P:tetrahydrofolate biosynthetic process"/>
    <property type="evidence" value="ECO:0007669"/>
    <property type="project" value="UniProtKB-UniPathway"/>
</dbReference>
<reference evidence="26 27" key="1">
    <citation type="submission" date="2016-10" db="EMBL/GenBank/DDBJ databases">
        <authorList>
            <person name="de Groot N.N."/>
        </authorList>
    </citation>
    <scope>NUCLEOTIDE SEQUENCE [LARGE SCALE GENOMIC DNA]</scope>
    <source>
        <strain evidence="26 27">Nl7</strain>
    </source>
</reference>
<evidence type="ECO:0000256" key="13">
    <source>
        <dbReference type="ARBA" id="ARBA00022840"/>
    </source>
</evidence>
<dbReference type="SUPFAM" id="SSF53623">
    <property type="entry name" value="MurD-like peptide ligases, catalytic domain"/>
    <property type="match status" value="1"/>
</dbReference>
<evidence type="ECO:0000256" key="2">
    <source>
        <dbReference type="ARBA" id="ARBA00002714"/>
    </source>
</evidence>
<dbReference type="InterPro" id="IPR013221">
    <property type="entry name" value="Mur_ligase_cen"/>
</dbReference>
<keyword evidence="13" id="KW-0067">ATP-binding</keyword>
<dbReference type="PANTHER" id="PTHR11136:SF0">
    <property type="entry name" value="DIHYDROFOLATE SYNTHETASE-RELATED"/>
    <property type="match status" value="1"/>
</dbReference>
<feature type="domain" description="Mur ligase central" evidence="25">
    <location>
        <begin position="79"/>
        <end position="255"/>
    </location>
</feature>
<proteinExistence type="inferred from homology"/>
<evidence type="ECO:0000256" key="9">
    <source>
        <dbReference type="ARBA" id="ARBA00019357"/>
    </source>
</evidence>
<dbReference type="Pfam" id="PF08245">
    <property type="entry name" value="Mur_ligase_M"/>
    <property type="match status" value="1"/>
</dbReference>